<protein>
    <submittedName>
        <fullName evidence="5">AraC family transcriptional regulator</fullName>
    </submittedName>
</protein>
<keyword evidence="2" id="KW-0238">DNA-binding</keyword>
<comment type="caution">
    <text evidence="5">The sequence shown here is derived from an EMBL/GenBank/DDBJ whole genome shotgun (WGS) entry which is preliminary data.</text>
</comment>
<evidence type="ECO:0000256" key="3">
    <source>
        <dbReference type="ARBA" id="ARBA00023163"/>
    </source>
</evidence>
<dbReference type="InterPro" id="IPR018060">
    <property type="entry name" value="HTH_AraC"/>
</dbReference>
<dbReference type="SUPFAM" id="SSF46689">
    <property type="entry name" value="Homeodomain-like"/>
    <property type="match status" value="2"/>
</dbReference>
<dbReference type="SMART" id="SM00871">
    <property type="entry name" value="AraC_E_bind"/>
    <property type="match status" value="1"/>
</dbReference>
<dbReference type="Gene3D" id="3.20.80.10">
    <property type="entry name" value="Regulatory factor, effector binding domain"/>
    <property type="match status" value="1"/>
</dbReference>
<accession>A0A1V2GVE1</accession>
<dbReference type="RefSeq" id="WP_076960254.1">
    <property type="nucleotide sequence ID" value="NZ_MLCO01000348.1"/>
</dbReference>
<dbReference type="InterPro" id="IPR010499">
    <property type="entry name" value="AraC_E-bd"/>
</dbReference>
<organism evidence="5 6">
    <name type="scientific">Teichococcus deserti</name>
    <dbReference type="NCBI Taxonomy" id="1817963"/>
    <lineage>
        <taxon>Bacteria</taxon>
        <taxon>Pseudomonadati</taxon>
        <taxon>Pseudomonadota</taxon>
        <taxon>Alphaproteobacteria</taxon>
        <taxon>Acetobacterales</taxon>
        <taxon>Roseomonadaceae</taxon>
        <taxon>Roseomonas</taxon>
    </lineage>
</organism>
<dbReference type="EMBL" id="MLCO01000348">
    <property type="protein sequence ID" value="ONG45567.1"/>
    <property type="molecule type" value="Genomic_DNA"/>
</dbReference>
<evidence type="ECO:0000313" key="6">
    <source>
        <dbReference type="Proteomes" id="UP000188879"/>
    </source>
</evidence>
<sequence>MTNKPPTLRDYARRVQRAMAWLAAHPGREPRLEELAAAAAFSPCHFHRIYRLLAGETPAETVARQRLSLAAAALLKSRTPVAAVAKAAGYGSVAAFTRAFRAQFGLPPAAYRLQGGISPVRPIRSNPEETRMFDVTIRPSPAMRLAVLPHQGPYDTIAARFDELGALAAGHALETEETRWIGLYWDDPQTVPAAELRSAAGFSLPEGAQPPAPATLTDVPAMTVAALRFKGPYAELEAAYTWLYREWLPQSGREPADHPAMEHYLNDCRALPPAEWVTDILLPLK</sequence>
<dbReference type="GO" id="GO:0043565">
    <property type="term" value="F:sequence-specific DNA binding"/>
    <property type="evidence" value="ECO:0007669"/>
    <property type="project" value="InterPro"/>
</dbReference>
<dbReference type="InterPro" id="IPR029442">
    <property type="entry name" value="GyrI-like"/>
</dbReference>
<dbReference type="InterPro" id="IPR050908">
    <property type="entry name" value="SmbC-like"/>
</dbReference>
<dbReference type="AlphaFoldDB" id="A0A1V2GVE1"/>
<dbReference type="Pfam" id="PF06445">
    <property type="entry name" value="GyrI-like"/>
    <property type="match status" value="1"/>
</dbReference>
<keyword evidence="3" id="KW-0804">Transcription</keyword>
<dbReference type="PANTHER" id="PTHR40055:SF1">
    <property type="entry name" value="TRANSCRIPTIONAL REGULATOR YGIV-RELATED"/>
    <property type="match status" value="1"/>
</dbReference>
<keyword evidence="1" id="KW-0805">Transcription regulation</keyword>
<dbReference type="PROSITE" id="PS01124">
    <property type="entry name" value="HTH_ARAC_FAMILY_2"/>
    <property type="match status" value="1"/>
</dbReference>
<dbReference type="PRINTS" id="PR00032">
    <property type="entry name" value="HTHARAC"/>
</dbReference>
<dbReference type="GO" id="GO:0003700">
    <property type="term" value="F:DNA-binding transcription factor activity"/>
    <property type="evidence" value="ECO:0007669"/>
    <property type="project" value="InterPro"/>
</dbReference>
<name>A0A1V2GVE1_9PROT</name>
<dbReference type="InterPro" id="IPR020449">
    <property type="entry name" value="Tscrpt_reg_AraC-type_HTH"/>
</dbReference>
<dbReference type="SUPFAM" id="SSF55136">
    <property type="entry name" value="Probable bacterial effector-binding domain"/>
    <property type="match status" value="1"/>
</dbReference>
<dbReference type="Gene3D" id="1.10.10.60">
    <property type="entry name" value="Homeodomain-like"/>
    <property type="match status" value="2"/>
</dbReference>
<evidence type="ECO:0000313" key="5">
    <source>
        <dbReference type="EMBL" id="ONG45567.1"/>
    </source>
</evidence>
<dbReference type="SMART" id="SM00342">
    <property type="entry name" value="HTH_ARAC"/>
    <property type="match status" value="1"/>
</dbReference>
<dbReference type="InterPro" id="IPR009057">
    <property type="entry name" value="Homeodomain-like_sf"/>
</dbReference>
<dbReference type="Pfam" id="PF12833">
    <property type="entry name" value="HTH_18"/>
    <property type="match status" value="1"/>
</dbReference>
<dbReference type="InterPro" id="IPR011256">
    <property type="entry name" value="Reg_factor_effector_dom_sf"/>
</dbReference>
<evidence type="ECO:0000256" key="1">
    <source>
        <dbReference type="ARBA" id="ARBA00023015"/>
    </source>
</evidence>
<evidence type="ECO:0000256" key="2">
    <source>
        <dbReference type="ARBA" id="ARBA00023125"/>
    </source>
</evidence>
<proteinExistence type="predicted"/>
<dbReference type="Proteomes" id="UP000188879">
    <property type="component" value="Unassembled WGS sequence"/>
</dbReference>
<reference evidence="5 6" key="1">
    <citation type="submission" date="2016-10" db="EMBL/GenBank/DDBJ databases">
        <title>Draft Genome sequence of Roseomonas sp. strain M3.</title>
        <authorList>
            <person name="Subhash Y."/>
            <person name="Lee S."/>
        </authorList>
    </citation>
    <scope>NUCLEOTIDE SEQUENCE [LARGE SCALE GENOMIC DNA]</scope>
    <source>
        <strain evidence="5 6">M3</strain>
    </source>
</reference>
<dbReference type="PANTHER" id="PTHR40055">
    <property type="entry name" value="TRANSCRIPTIONAL REGULATOR YGIV-RELATED"/>
    <property type="match status" value="1"/>
</dbReference>
<evidence type="ECO:0000259" key="4">
    <source>
        <dbReference type="PROSITE" id="PS01124"/>
    </source>
</evidence>
<gene>
    <name evidence="5" type="ORF">BKE38_26410</name>
</gene>
<feature type="domain" description="HTH araC/xylS-type" evidence="4">
    <location>
        <begin position="16"/>
        <end position="114"/>
    </location>
</feature>
<keyword evidence="6" id="KW-1185">Reference proteome</keyword>